<feature type="compositionally biased region" description="Gly residues" evidence="1">
    <location>
        <begin position="124"/>
        <end position="135"/>
    </location>
</feature>
<accession>A0ABQ3UEL8</accession>
<evidence type="ECO:0000313" key="2">
    <source>
        <dbReference type="EMBL" id="GHJ34019.1"/>
    </source>
</evidence>
<evidence type="ECO:0000313" key="3">
    <source>
        <dbReference type="Proteomes" id="UP001054854"/>
    </source>
</evidence>
<gene>
    <name evidence="2" type="ORF">TPA0910_84520</name>
</gene>
<name>A0ABQ3UEL8_STRHY</name>
<reference evidence="2" key="1">
    <citation type="submission" date="2024-05" db="EMBL/GenBank/DDBJ databases">
        <title>Whole genome shotgun sequence of Streptomyces hygroscopicus NBRC 113678.</title>
        <authorList>
            <person name="Komaki H."/>
            <person name="Tamura T."/>
        </authorList>
    </citation>
    <scope>NUCLEOTIDE SEQUENCE</scope>
    <source>
        <strain evidence="2">N11-34</strain>
    </source>
</reference>
<dbReference type="Proteomes" id="UP001054854">
    <property type="component" value="Unassembled WGS sequence"/>
</dbReference>
<evidence type="ECO:0000256" key="1">
    <source>
        <dbReference type="SAM" id="MobiDB-lite"/>
    </source>
</evidence>
<dbReference type="EMBL" id="BNEK01000005">
    <property type="protein sequence ID" value="GHJ34019.1"/>
    <property type="molecule type" value="Genomic_DNA"/>
</dbReference>
<protein>
    <submittedName>
        <fullName evidence="2">Uncharacterized protein</fullName>
    </submittedName>
</protein>
<organism evidence="2 3">
    <name type="scientific">Streptomyces hygroscopicus</name>
    <dbReference type="NCBI Taxonomy" id="1912"/>
    <lineage>
        <taxon>Bacteria</taxon>
        <taxon>Bacillati</taxon>
        <taxon>Actinomycetota</taxon>
        <taxon>Actinomycetes</taxon>
        <taxon>Kitasatosporales</taxon>
        <taxon>Streptomycetaceae</taxon>
        <taxon>Streptomyces</taxon>
        <taxon>Streptomyces violaceusniger group</taxon>
    </lineage>
</organism>
<sequence length="154" mass="15533">MSQTRKRAPGGTALPAVVKAGTADMAGERPNPPAHHRAPQRAPAPPHPRSGRLSAPRDRPRADPEPDAREARDALVGSPRRGTGSAAPARGTSPRPHAPAPVHRRKSGRGPRSCDGHDPVPAGPGAGRSGSGRGPGTVPAARAGKRGPGAGPNP</sequence>
<feature type="compositionally biased region" description="Basic and acidic residues" evidence="1">
    <location>
        <begin position="55"/>
        <end position="73"/>
    </location>
</feature>
<comment type="caution">
    <text evidence="2">The sequence shown here is derived from an EMBL/GenBank/DDBJ whole genome shotgun (WGS) entry which is preliminary data.</text>
</comment>
<feature type="region of interest" description="Disordered" evidence="1">
    <location>
        <begin position="1"/>
        <end position="154"/>
    </location>
</feature>
<proteinExistence type="predicted"/>
<keyword evidence="3" id="KW-1185">Reference proteome</keyword>